<proteinExistence type="predicted"/>
<name>A0ABU2CCQ6_9BURK</name>
<dbReference type="RefSeq" id="WP_310375538.1">
    <property type="nucleotide sequence ID" value="NZ_JAVDXT010000004.1"/>
</dbReference>
<gene>
    <name evidence="2" type="ORF">J2X19_003816</name>
</gene>
<protein>
    <submittedName>
        <fullName evidence="2">Uncharacterized protein</fullName>
    </submittedName>
</protein>
<comment type="caution">
    <text evidence="2">The sequence shown here is derived from an EMBL/GenBank/DDBJ whole genome shotgun (WGS) entry which is preliminary data.</text>
</comment>
<keyword evidence="1" id="KW-0732">Signal</keyword>
<accession>A0ABU2CCQ6</accession>
<reference evidence="2 3" key="1">
    <citation type="submission" date="2023-07" db="EMBL/GenBank/DDBJ databases">
        <title>Sorghum-associated microbial communities from plants grown in Nebraska, USA.</title>
        <authorList>
            <person name="Schachtman D."/>
        </authorList>
    </citation>
    <scope>NUCLEOTIDE SEQUENCE [LARGE SCALE GENOMIC DNA]</scope>
    <source>
        <strain evidence="2 3">BE313</strain>
    </source>
</reference>
<sequence>MNPGKIARMPFLRHCLLPAVFLAFCGPLAWAADAPASKDMQIVQRIDDVLVGVDAVSLEILGRRHVAGTYFLINLRRPSPVAGYADFVADCQGPLRIATLSSTLPSGSLQPEPPPLLPRRATALDLESLSFNPVHMLDGTWLVAEFACRSSSQPGAARHIARQLREKGGPPDMLSVYCDLQADGSNETRRGVEVRFSEQDDAVAVNHQWLSSGFVSDTEVVFGSGAQWVVDRQARRARLLGGSGALLFEGKCDSRAP</sequence>
<feature type="chain" id="PRO_5045528559" evidence="1">
    <location>
        <begin position="32"/>
        <end position="257"/>
    </location>
</feature>
<evidence type="ECO:0000313" key="3">
    <source>
        <dbReference type="Proteomes" id="UP001180487"/>
    </source>
</evidence>
<evidence type="ECO:0000313" key="2">
    <source>
        <dbReference type="EMBL" id="MDR7379122.1"/>
    </source>
</evidence>
<organism evidence="2 3">
    <name type="scientific">Rhodoferax ferrireducens</name>
    <dbReference type="NCBI Taxonomy" id="192843"/>
    <lineage>
        <taxon>Bacteria</taxon>
        <taxon>Pseudomonadati</taxon>
        <taxon>Pseudomonadota</taxon>
        <taxon>Betaproteobacteria</taxon>
        <taxon>Burkholderiales</taxon>
        <taxon>Comamonadaceae</taxon>
        <taxon>Rhodoferax</taxon>
    </lineage>
</organism>
<dbReference type="Proteomes" id="UP001180487">
    <property type="component" value="Unassembled WGS sequence"/>
</dbReference>
<keyword evidence="3" id="KW-1185">Reference proteome</keyword>
<feature type="signal peptide" evidence="1">
    <location>
        <begin position="1"/>
        <end position="31"/>
    </location>
</feature>
<dbReference type="EMBL" id="JAVDXT010000004">
    <property type="protein sequence ID" value="MDR7379122.1"/>
    <property type="molecule type" value="Genomic_DNA"/>
</dbReference>
<evidence type="ECO:0000256" key="1">
    <source>
        <dbReference type="SAM" id="SignalP"/>
    </source>
</evidence>